<name>A0ABM3C6E5_DROKI</name>
<dbReference type="Proteomes" id="UP001652661">
    <property type="component" value="Chromosome 2L"/>
</dbReference>
<organism evidence="1 2">
    <name type="scientific">Drosophila kikkawai</name>
    <name type="common">Fruit fly</name>
    <dbReference type="NCBI Taxonomy" id="30033"/>
    <lineage>
        <taxon>Eukaryota</taxon>
        <taxon>Metazoa</taxon>
        <taxon>Ecdysozoa</taxon>
        <taxon>Arthropoda</taxon>
        <taxon>Hexapoda</taxon>
        <taxon>Insecta</taxon>
        <taxon>Pterygota</taxon>
        <taxon>Neoptera</taxon>
        <taxon>Endopterygota</taxon>
        <taxon>Diptera</taxon>
        <taxon>Brachycera</taxon>
        <taxon>Muscomorpha</taxon>
        <taxon>Ephydroidea</taxon>
        <taxon>Drosophilidae</taxon>
        <taxon>Drosophila</taxon>
        <taxon>Sophophora</taxon>
    </lineage>
</organism>
<accession>A0ABM3C6E5</accession>
<reference evidence="1" key="1">
    <citation type="submission" date="2025-05" db="UniProtKB">
        <authorList>
            <consortium name="RefSeq"/>
        </authorList>
    </citation>
    <scope>NUCLEOTIDE SEQUENCE [LARGE SCALE GENOMIC DNA]</scope>
    <source>
        <strain evidence="1">14028-0561.14</strain>
    </source>
</reference>
<evidence type="ECO:0000313" key="1">
    <source>
        <dbReference type="Proteomes" id="UP001652661"/>
    </source>
</evidence>
<evidence type="ECO:0000313" key="2">
    <source>
        <dbReference type="RefSeq" id="XP_041631888.1"/>
    </source>
</evidence>
<sequence>MPIVPVQKFNSLRTNPLQGFEYLLVPLHYSLDVTTTMIAAIGNLFYRLVSPLFIRPLQT</sequence>
<dbReference type="RefSeq" id="XP_041631888.1">
    <property type="nucleotide sequence ID" value="XM_041775954.2"/>
</dbReference>
<reference evidence="2" key="2">
    <citation type="submission" date="2025-08" db="UniProtKB">
        <authorList>
            <consortium name="RefSeq"/>
        </authorList>
    </citation>
    <scope>IDENTIFICATION</scope>
    <source>
        <strain evidence="2">14028-0561.14</strain>
        <tissue evidence="2">Whole fly</tissue>
    </source>
</reference>
<keyword evidence="1" id="KW-1185">Reference proteome</keyword>
<protein>
    <submittedName>
        <fullName evidence="2">Uncharacterized protein</fullName>
    </submittedName>
</protein>
<proteinExistence type="predicted"/>
<dbReference type="GeneID" id="108079662"/>
<gene>
    <name evidence="2" type="primary">LOC108079662</name>
</gene>